<dbReference type="InterPro" id="IPR041707">
    <property type="entry name" value="Pus3-like"/>
</dbReference>
<evidence type="ECO:0000313" key="8">
    <source>
        <dbReference type="Proteomes" id="UP000001429"/>
    </source>
</evidence>
<reference evidence="7 8" key="1">
    <citation type="journal article" date="2009" name="Nature">
        <title>Evolution of pathogenicity and sexual reproduction in eight Candida genomes.</title>
        <authorList>
            <person name="Butler G."/>
            <person name="Rasmussen M.D."/>
            <person name="Lin M.F."/>
            <person name="Santos M.A."/>
            <person name="Sakthikumar S."/>
            <person name="Munro C.A."/>
            <person name="Rheinbay E."/>
            <person name="Grabherr M."/>
            <person name="Forche A."/>
            <person name="Reedy J.L."/>
            <person name="Agrafioti I."/>
            <person name="Arnaud M.B."/>
            <person name="Bates S."/>
            <person name="Brown A.J."/>
            <person name="Brunke S."/>
            <person name="Costanzo M.C."/>
            <person name="Fitzpatrick D.A."/>
            <person name="de Groot P.W."/>
            <person name="Harris D."/>
            <person name="Hoyer L.L."/>
            <person name="Hube B."/>
            <person name="Klis F.M."/>
            <person name="Kodira C."/>
            <person name="Lennard N."/>
            <person name="Logue M.E."/>
            <person name="Martin R."/>
            <person name="Neiman A.M."/>
            <person name="Nikolaou E."/>
            <person name="Quail M.A."/>
            <person name="Quinn J."/>
            <person name="Santos M.C."/>
            <person name="Schmitzberger F.F."/>
            <person name="Sherlock G."/>
            <person name="Shah P."/>
            <person name="Silverstein K.A."/>
            <person name="Skrzypek M.S."/>
            <person name="Soll D."/>
            <person name="Staggs R."/>
            <person name="Stansfield I."/>
            <person name="Stumpf M.P."/>
            <person name="Sudbery P.E."/>
            <person name="Srikantha T."/>
            <person name="Zeng Q."/>
            <person name="Berman J."/>
            <person name="Berriman M."/>
            <person name="Heitman J."/>
            <person name="Gow N.A."/>
            <person name="Lorenz M.C."/>
            <person name="Birren B.W."/>
            <person name="Kellis M."/>
            <person name="Cuomo C.A."/>
        </authorList>
    </citation>
    <scope>NUCLEOTIDE SEQUENCE [LARGE SCALE GENOMIC DNA]</scope>
    <source>
        <strain evidence="7 8">WO-1</strain>
    </source>
</reference>
<dbReference type="NCBIfam" id="TIGR00071">
    <property type="entry name" value="hisT_truA"/>
    <property type="match status" value="1"/>
</dbReference>
<dbReference type="PaxDb" id="5476-C4YR49"/>
<dbReference type="GO" id="GO:0003723">
    <property type="term" value="F:RNA binding"/>
    <property type="evidence" value="ECO:0007669"/>
    <property type="project" value="InterPro"/>
</dbReference>
<evidence type="ECO:0000313" key="7">
    <source>
        <dbReference type="EMBL" id="EEQ46202.1"/>
    </source>
</evidence>
<comment type="similarity">
    <text evidence="2">Belongs to the tRNA pseudouridine synthase TruA family.</text>
</comment>
<dbReference type="InterPro" id="IPR020094">
    <property type="entry name" value="TruA/RsuA/RluB/E/F_N"/>
</dbReference>
<dbReference type="InterPro" id="IPR020103">
    <property type="entry name" value="PsdUridine_synth_cat_dom_sf"/>
</dbReference>
<dbReference type="InterPro" id="IPR020095">
    <property type="entry name" value="PsdUridine_synth_TruA_C"/>
</dbReference>
<keyword evidence="4" id="KW-0413">Isomerase</keyword>
<dbReference type="InterPro" id="IPR001406">
    <property type="entry name" value="PsdUridine_synth_TruA"/>
</dbReference>
<dbReference type="OrthoDB" id="25767at2759"/>
<evidence type="ECO:0000256" key="3">
    <source>
        <dbReference type="ARBA" id="ARBA00022694"/>
    </source>
</evidence>
<proteinExistence type="inferred from homology"/>
<dbReference type="GO" id="GO:0031119">
    <property type="term" value="P:tRNA pseudouridine synthesis"/>
    <property type="evidence" value="ECO:0007669"/>
    <property type="project" value="TreeGrafter"/>
</dbReference>
<dbReference type="InterPro" id="IPR020097">
    <property type="entry name" value="PsdUridine_synth_TruA_a/b_dom"/>
</dbReference>
<dbReference type="GO" id="GO:0009982">
    <property type="term" value="F:pseudouridine synthase activity"/>
    <property type="evidence" value="ECO:0007669"/>
    <property type="project" value="InterPro"/>
</dbReference>
<dbReference type="GO" id="GO:0005737">
    <property type="term" value="C:cytoplasm"/>
    <property type="evidence" value="ECO:0007669"/>
    <property type="project" value="TreeGrafter"/>
</dbReference>
<dbReference type="PANTHER" id="PTHR11142:SF5">
    <property type="entry name" value="TRNA PSEUDOURIDINE(38_39) SYNTHASE"/>
    <property type="match status" value="1"/>
</dbReference>
<evidence type="ECO:0000256" key="5">
    <source>
        <dbReference type="ARBA" id="ARBA00023242"/>
    </source>
</evidence>
<dbReference type="VEuPathDB" id="FungiDB:CAWG_04548"/>
<evidence type="ECO:0000256" key="2">
    <source>
        <dbReference type="ARBA" id="ARBA00009375"/>
    </source>
</evidence>
<dbReference type="GO" id="GO:1990481">
    <property type="term" value="P:mRNA pseudouridine synthesis"/>
    <property type="evidence" value="ECO:0007669"/>
    <property type="project" value="TreeGrafter"/>
</dbReference>
<organism evidence="7 8">
    <name type="scientific">Candida albicans (strain WO-1)</name>
    <name type="common">Yeast</name>
    <dbReference type="NCBI Taxonomy" id="294748"/>
    <lineage>
        <taxon>Eukaryota</taxon>
        <taxon>Fungi</taxon>
        <taxon>Dikarya</taxon>
        <taxon>Ascomycota</taxon>
        <taxon>Saccharomycotina</taxon>
        <taxon>Pichiomycetes</taxon>
        <taxon>Debaryomycetaceae</taxon>
        <taxon>Candida/Lodderomyces clade</taxon>
        <taxon>Candida</taxon>
    </lineage>
</organism>
<sequence length="491" mass="57656">MGWEGCQKKKKKLFCMFTLWISSQSTRILCKYWISICYWDNLYMIKGVSFLGQLMLKRSFSKVAKTSNRPVTTTKMSTDYTNWSKEDLISKINQLESNSSTTFNGETSSQRSIKPVKKQKKKEFDWSKQNMRFVAFKFAYLGWNYNGLALQLEPTPLPTVEEVFLKALAKVKLIKEPIEEVKFSRCGRTDKGVSAMNQVISINVRSNITLENQSNPEFDDLEIDYISVLNANLPSDIKVHSICLRPPPDFDARFSCLSRHYRYIFRKQDLDIELMNQGAKLYQGIHDFRNFCKLDGSKQITNFVREIYQSQIIHLHQDYYCFDLKGSAFLWHQVRCMVAILFTIGQGLESPSIITDLMDTNKFPTKPQYEMAHDIPLVLYDCEFPSMEWKSTDDEYKLHRVIQGFTRMQYDLQLKTQMSQIMEDTLFKNQDPTTTTTKILKTMNNGDGVGRSYNKYMPISERERTESYEVLNLRWMEKKGYRREQEKLNKE</sequence>
<dbReference type="Pfam" id="PF01416">
    <property type="entry name" value="PseudoU_synth_1"/>
    <property type="match status" value="1"/>
</dbReference>
<dbReference type="Proteomes" id="UP000001429">
    <property type="component" value="Chromosome 5"/>
</dbReference>
<dbReference type="Gene3D" id="3.30.70.660">
    <property type="entry name" value="Pseudouridine synthase I, catalytic domain, C-terminal subdomain"/>
    <property type="match status" value="1"/>
</dbReference>
<keyword evidence="8" id="KW-1185">Reference proteome</keyword>
<evidence type="ECO:0000256" key="4">
    <source>
        <dbReference type="ARBA" id="ARBA00023235"/>
    </source>
</evidence>
<keyword evidence="5" id="KW-0539">Nucleus</keyword>
<gene>
    <name evidence="7" type="ORF">CAWG_04548</name>
</gene>
<dbReference type="HOGENOM" id="CLU_014673_2_0_1"/>
<dbReference type="FunFam" id="3.30.70.580:FF:000020">
    <property type="entry name" value="tRNA pseudouridine synthase"/>
    <property type="match status" value="1"/>
</dbReference>
<dbReference type="CDD" id="cd02569">
    <property type="entry name" value="PseudoU_synth_ScPus3"/>
    <property type="match status" value="1"/>
</dbReference>
<evidence type="ECO:0000256" key="1">
    <source>
        <dbReference type="ARBA" id="ARBA00004123"/>
    </source>
</evidence>
<dbReference type="OMA" id="DCKFPEM"/>
<accession>C4YR49</accession>
<evidence type="ECO:0000259" key="6">
    <source>
        <dbReference type="Pfam" id="PF01416"/>
    </source>
</evidence>
<dbReference type="GO" id="GO:0005634">
    <property type="term" value="C:nucleus"/>
    <property type="evidence" value="ECO:0007669"/>
    <property type="project" value="UniProtKB-SubCell"/>
</dbReference>
<dbReference type="Gene3D" id="3.30.70.580">
    <property type="entry name" value="Pseudouridine synthase I, catalytic domain, N-terminal subdomain"/>
    <property type="match status" value="1"/>
</dbReference>
<name>C4YR49_CANAW</name>
<comment type="subcellular location">
    <subcellularLocation>
        <location evidence="1">Nucleus</location>
    </subcellularLocation>
</comment>
<dbReference type="EMBL" id="CM000311">
    <property type="protein sequence ID" value="EEQ46202.1"/>
    <property type="molecule type" value="Genomic_DNA"/>
</dbReference>
<dbReference type="SUPFAM" id="SSF55120">
    <property type="entry name" value="Pseudouridine synthase"/>
    <property type="match status" value="1"/>
</dbReference>
<dbReference type="FunFam" id="3.30.70.660:FF:000012">
    <property type="entry name" value="tRNA pseudouridine synthase"/>
    <property type="match status" value="1"/>
</dbReference>
<protein>
    <recommendedName>
        <fullName evidence="6">Pseudouridine synthase I TruA alpha/beta domain-containing protein</fullName>
    </recommendedName>
</protein>
<dbReference type="AlphaFoldDB" id="C4YR49"/>
<dbReference type="PANTHER" id="PTHR11142">
    <property type="entry name" value="PSEUDOURIDYLATE SYNTHASE"/>
    <property type="match status" value="1"/>
</dbReference>
<feature type="domain" description="Pseudouridine synthase I TruA alpha/beta" evidence="6">
    <location>
        <begin position="279"/>
        <end position="385"/>
    </location>
</feature>
<keyword evidence="3" id="KW-0819">tRNA processing</keyword>
<dbReference type="HAMAP" id="MF_00171">
    <property type="entry name" value="TruA"/>
    <property type="match status" value="1"/>
</dbReference>